<sequence>MHRRWMFVMHGKSGRCDIDYSKCSIESSIVMSGGGTGPCPSSHAYVGDITALCAVHATPYLLVASGSTVRVLHMYNGADISSCIAVPDAIRVQGLRVCPFAVPGADRVVLAHGDRLASLLSLDTQSGCMSLIVTLPRLRHWILAASLWAASPATLHIVLGLANNSLTCFTCSPERDWRPDLAWQVDGQERSLLYSMAIHLDWDREGFGGASDGTRPAPNQSTKAPPRVWVAGGTIFLDVVVWEARPGSNPAGPTRLRLKGHEGSIHRVCWAPCGAQLASASDDRTLRIWDVSGLVRGLSGACEDVAPRLALYGHAARLWDACFVPGVPALVSVAEDCTARLWSLEDGASLGIIRGHTGRGIWQCAAACEGKVLITGGADGAVHSWLLSDWVHGPRSASWKARHADGPPRQETEVCRLPDPGTSDPGSAWAAPADATPTGPGVADSRGEYVRCLAPAGGGALVVATNRGRVWALLDAAGPVSEWRQLWASPRVSPPIHLQAACSGGLLALTELSGRVVVLRRDGACLRADSGPAQACVLADWAPGPDDAPALGAFWGPALDAGRRCLFTTDAGGVTVAWAIPVLAATPPPACLARLASPFRQRVTALGSATAQRGAVGSLLTVVAGDKDGAGVAWEVPLGEDRPCEPAPLAARRHLHAGGPMRIARVLPGGRVLTAGNDGCAREWAMGEGGLHVLRTEALGVGSTIECVPAAMQGPTGGSTAKDPETAWPCDAPGPGQRLAAGFQMDEFVVRDADAGVEVARIPCGGWRRPCCFWAESADRMDFMHASGRQITRQRRRPGAARPLRTLRAAWHGMEANAVRLVAERGVGGAARRLRCITAGEDGALRTLDFGPGDRANAEPFRGPSARSVDGAAVRALALAPRANLLLAGGAKEALAAWRLAGNAFEAAAPPPAARRPHRARDGAAALLRADLRILSLCTLETPGLALALAALADGSLRALALATGGDNPRAPRHVADLAGGGGVALCCAGLAPPDAGVRVVAAGASDGSLAFWDLSSLARDLAARGGAADGAEESAALVTLAPALRLEGVHQSGVNSVSLVWLEDLGQLLALTGGDDQALHLQALRPPGAPPGPGPRWRAAGALRVPNAHGSAVRGVWTDGGVGVSVGLDQRLRTWALDWGRGGAAGRGGRAGGAGVHGHAGSGGRPGRGGMPQGRTPMLCALGSVPTQVLEPAALDVLGLGAGELAVAVAGRGLELLTWRPA</sequence>
<gene>
    <name evidence="9" type="ORF">g.10439</name>
</gene>
<dbReference type="InterPro" id="IPR001680">
    <property type="entry name" value="WD40_rpt"/>
</dbReference>
<dbReference type="PROSITE" id="PS00678">
    <property type="entry name" value="WD_REPEATS_1"/>
    <property type="match status" value="1"/>
</dbReference>
<dbReference type="EMBL" id="GDKF01000161">
    <property type="protein sequence ID" value="JAT78461.1"/>
    <property type="molecule type" value="Transcribed_RNA"/>
</dbReference>
<dbReference type="Gene3D" id="2.130.10.10">
    <property type="entry name" value="YVTN repeat-like/Quinoprotein amine dehydrogenase"/>
    <property type="match status" value="2"/>
</dbReference>
<proteinExistence type="inferred from homology"/>
<evidence type="ECO:0000256" key="5">
    <source>
        <dbReference type="ARBA" id="ARBA00022737"/>
    </source>
</evidence>
<feature type="compositionally biased region" description="Basic and acidic residues" evidence="8">
    <location>
        <begin position="402"/>
        <end position="416"/>
    </location>
</feature>
<dbReference type="Pfam" id="PF00400">
    <property type="entry name" value="WD40"/>
    <property type="match status" value="3"/>
</dbReference>
<evidence type="ECO:0000256" key="7">
    <source>
        <dbReference type="PROSITE-ProRule" id="PRU00221"/>
    </source>
</evidence>
<keyword evidence="5" id="KW-0677">Repeat</keyword>
<comment type="subcellular location">
    <subcellularLocation>
        <location evidence="1">Cytoplasm</location>
    </subcellularLocation>
</comment>
<feature type="region of interest" description="Disordered" evidence="8">
    <location>
        <begin position="1148"/>
        <end position="1175"/>
    </location>
</feature>
<evidence type="ECO:0000256" key="4">
    <source>
        <dbReference type="ARBA" id="ARBA00022694"/>
    </source>
</evidence>
<dbReference type="SUPFAM" id="SSF50978">
    <property type="entry name" value="WD40 repeat-like"/>
    <property type="match status" value="2"/>
</dbReference>
<dbReference type="InterPro" id="IPR019775">
    <property type="entry name" value="WD40_repeat_CS"/>
</dbReference>
<dbReference type="PANTHER" id="PTHR14344">
    <property type="entry name" value="WD REPEAT PROTEIN"/>
    <property type="match status" value="1"/>
</dbReference>
<feature type="compositionally biased region" description="Gly residues" evidence="8">
    <location>
        <begin position="1148"/>
        <end position="1173"/>
    </location>
</feature>
<protein>
    <submittedName>
        <fullName evidence="9">Uncharacterized protein</fullName>
    </submittedName>
</protein>
<name>A0A1D2AH96_AUXPR</name>
<evidence type="ECO:0000256" key="2">
    <source>
        <dbReference type="ARBA" id="ARBA00022490"/>
    </source>
</evidence>
<dbReference type="GO" id="GO:0005737">
    <property type="term" value="C:cytoplasm"/>
    <property type="evidence" value="ECO:0007669"/>
    <property type="project" value="UniProtKB-SubCell"/>
</dbReference>
<feature type="region of interest" description="Disordered" evidence="8">
    <location>
        <begin position="398"/>
        <end position="441"/>
    </location>
</feature>
<evidence type="ECO:0000313" key="9">
    <source>
        <dbReference type="EMBL" id="JAT78461.1"/>
    </source>
</evidence>
<dbReference type="InterPro" id="IPR036322">
    <property type="entry name" value="WD40_repeat_dom_sf"/>
</dbReference>
<dbReference type="PROSITE" id="PS50082">
    <property type="entry name" value="WD_REPEATS_2"/>
    <property type="match status" value="2"/>
</dbReference>
<dbReference type="InterPro" id="IPR011047">
    <property type="entry name" value="Quinoprotein_ADH-like_sf"/>
</dbReference>
<keyword evidence="4" id="KW-0819">tRNA processing</keyword>
<dbReference type="PANTHER" id="PTHR14344:SF3">
    <property type="entry name" value="WD REPEAT-CONTAINING PROTEIN 6"/>
    <property type="match status" value="1"/>
</dbReference>
<accession>A0A1D2AH96</accession>
<dbReference type="SUPFAM" id="SSF50998">
    <property type="entry name" value="Quinoprotein alcohol dehydrogenase-like"/>
    <property type="match status" value="1"/>
</dbReference>
<dbReference type="SMART" id="SM00320">
    <property type="entry name" value="WD40"/>
    <property type="match status" value="7"/>
</dbReference>
<reference evidence="9" key="1">
    <citation type="submission" date="2015-08" db="EMBL/GenBank/DDBJ databases">
        <authorList>
            <person name="Babu N.S."/>
            <person name="Beckwith C.J."/>
            <person name="Beseler K.G."/>
            <person name="Brison A."/>
            <person name="Carone J.V."/>
            <person name="Caskin T.P."/>
            <person name="Diamond M."/>
            <person name="Durham M.E."/>
            <person name="Foxe J.M."/>
            <person name="Go M."/>
            <person name="Henderson B.A."/>
            <person name="Jones I.B."/>
            <person name="McGettigan J.A."/>
            <person name="Micheletti S.J."/>
            <person name="Nasrallah M.E."/>
            <person name="Ortiz D."/>
            <person name="Piller C.R."/>
            <person name="Privatt S.R."/>
            <person name="Schneider S.L."/>
            <person name="Sharp S."/>
            <person name="Smith T.C."/>
            <person name="Stanton J.D."/>
            <person name="Ullery H.E."/>
            <person name="Wilson R.J."/>
            <person name="Serrano M.G."/>
            <person name="Buck G."/>
            <person name="Lee V."/>
            <person name="Wang Y."/>
            <person name="Carvalho R."/>
            <person name="Voegtly L."/>
            <person name="Shi R."/>
            <person name="Duckworth R."/>
            <person name="Johnson A."/>
            <person name="Loviza R."/>
            <person name="Walstead R."/>
            <person name="Shah Z."/>
            <person name="Kiflezghi M."/>
            <person name="Wade K."/>
            <person name="Ball S.L."/>
            <person name="Bradley K.W."/>
            <person name="Asai D.J."/>
            <person name="Bowman C.A."/>
            <person name="Russell D.A."/>
            <person name="Pope W.H."/>
            <person name="Jacobs-Sera D."/>
            <person name="Hendrix R.W."/>
            <person name="Hatfull G.F."/>
        </authorList>
    </citation>
    <scope>NUCLEOTIDE SEQUENCE</scope>
</reference>
<dbReference type="AlphaFoldDB" id="A0A1D2AH96"/>
<feature type="repeat" description="WD" evidence="7">
    <location>
        <begin position="311"/>
        <end position="352"/>
    </location>
</feature>
<evidence type="ECO:0000256" key="8">
    <source>
        <dbReference type="SAM" id="MobiDB-lite"/>
    </source>
</evidence>
<dbReference type="InterPro" id="IPR015943">
    <property type="entry name" value="WD40/YVTN_repeat-like_dom_sf"/>
</dbReference>
<dbReference type="GO" id="GO:0030488">
    <property type="term" value="P:tRNA methylation"/>
    <property type="evidence" value="ECO:0007669"/>
    <property type="project" value="TreeGrafter"/>
</dbReference>
<dbReference type="InterPro" id="IPR051973">
    <property type="entry name" value="tRNA_Anticodon_Mtase-Reg"/>
</dbReference>
<feature type="repeat" description="WD" evidence="7">
    <location>
        <begin position="258"/>
        <end position="292"/>
    </location>
</feature>
<evidence type="ECO:0000256" key="1">
    <source>
        <dbReference type="ARBA" id="ARBA00004496"/>
    </source>
</evidence>
<evidence type="ECO:0000256" key="3">
    <source>
        <dbReference type="ARBA" id="ARBA00022574"/>
    </source>
</evidence>
<evidence type="ECO:0000256" key="6">
    <source>
        <dbReference type="ARBA" id="ARBA00038255"/>
    </source>
</evidence>
<keyword evidence="3 7" id="KW-0853">WD repeat</keyword>
<keyword evidence="2" id="KW-0963">Cytoplasm</keyword>
<comment type="similarity">
    <text evidence="6">Belongs to the WD repeat WDR6 family.</text>
</comment>
<feature type="compositionally biased region" description="Low complexity" evidence="8">
    <location>
        <begin position="423"/>
        <end position="440"/>
    </location>
</feature>
<organism evidence="9">
    <name type="scientific">Auxenochlorella protothecoides</name>
    <name type="common">Green microalga</name>
    <name type="synonym">Chlorella protothecoides</name>
    <dbReference type="NCBI Taxonomy" id="3075"/>
    <lineage>
        <taxon>Eukaryota</taxon>
        <taxon>Viridiplantae</taxon>
        <taxon>Chlorophyta</taxon>
        <taxon>core chlorophytes</taxon>
        <taxon>Trebouxiophyceae</taxon>
        <taxon>Chlorellales</taxon>
        <taxon>Chlorellaceae</taxon>
        <taxon>Auxenochlorella</taxon>
    </lineage>
</organism>
<dbReference type="PROSITE" id="PS50294">
    <property type="entry name" value="WD_REPEATS_REGION"/>
    <property type="match status" value="1"/>
</dbReference>